<dbReference type="EMBL" id="BPLQ01002295">
    <property type="protein sequence ID" value="GIX91097.1"/>
    <property type="molecule type" value="Genomic_DNA"/>
</dbReference>
<evidence type="ECO:0000313" key="2">
    <source>
        <dbReference type="Proteomes" id="UP001054837"/>
    </source>
</evidence>
<organism evidence="1 2">
    <name type="scientific">Caerostris darwini</name>
    <dbReference type="NCBI Taxonomy" id="1538125"/>
    <lineage>
        <taxon>Eukaryota</taxon>
        <taxon>Metazoa</taxon>
        <taxon>Ecdysozoa</taxon>
        <taxon>Arthropoda</taxon>
        <taxon>Chelicerata</taxon>
        <taxon>Arachnida</taxon>
        <taxon>Araneae</taxon>
        <taxon>Araneomorphae</taxon>
        <taxon>Entelegynae</taxon>
        <taxon>Araneoidea</taxon>
        <taxon>Araneidae</taxon>
        <taxon>Caerostris</taxon>
    </lineage>
</organism>
<name>A0AAV4P1M0_9ARAC</name>
<keyword evidence="2" id="KW-1185">Reference proteome</keyword>
<proteinExistence type="predicted"/>
<protein>
    <submittedName>
        <fullName evidence="1">Uncharacterized protein</fullName>
    </submittedName>
</protein>
<reference evidence="1 2" key="1">
    <citation type="submission" date="2021-06" db="EMBL/GenBank/DDBJ databases">
        <title>Caerostris darwini draft genome.</title>
        <authorList>
            <person name="Kono N."/>
            <person name="Arakawa K."/>
        </authorList>
    </citation>
    <scope>NUCLEOTIDE SEQUENCE [LARGE SCALE GENOMIC DNA]</scope>
</reference>
<feature type="non-terminal residue" evidence="1">
    <location>
        <position position="1"/>
    </location>
</feature>
<gene>
    <name evidence="1" type="ORF">CDAR_110991</name>
</gene>
<dbReference type="AlphaFoldDB" id="A0AAV4P1M0"/>
<dbReference type="Proteomes" id="UP001054837">
    <property type="component" value="Unassembled WGS sequence"/>
</dbReference>
<evidence type="ECO:0000313" key="1">
    <source>
        <dbReference type="EMBL" id="GIX91097.1"/>
    </source>
</evidence>
<sequence length="92" mass="10373">GRLSLFRKQCFSTLKKSKSPNRLHLHISSECDLENTVLNAIRGRFMTALPDLNGVFGTPVPLDGRVADSASTKYDHSSDTRDEWDMRSYCPI</sequence>
<comment type="caution">
    <text evidence="1">The sequence shown here is derived from an EMBL/GenBank/DDBJ whole genome shotgun (WGS) entry which is preliminary data.</text>
</comment>
<accession>A0AAV4P1M0</accession>